<feature type="compositionally biased region" description="Low complexity" evidence="3">
    <location>
        <begin position="701"/>
        <end position="721"/>
    </location>
</feature>
<feature type="compositionally biased region" description="Polar residues" evidence="3">
    <location>
        <begin position="731"/>
        <end position="750"/>
    </location>
</feature>
<evidence type="ECO:0000256" key="1">
    <source>
        <dbReference type="ARBA" id="ARBA00004496"/>
    </source>
</evidence>
<protein>
    <recommendedName>
        <fullName evidence="4">DH domain-containing protein</fullName>
    </recommendedName>
</protein>
<dbReference type="PROSITE" id="PS50010">
    <property type="entry name" value="DH_2"/>
    <property type="match status" value="1"/>
</dbReference>
<dbReference type="SMART" id="SM00325">
    <property type="entry name" value="RhoGEF"/>
    <property type="match status" value="1"/>
</dbReference>
<dbReference type="AlphaFoldDB" id="A0A9W8LSP0"/>
<dbReference type="Pfam" id="PF00621">
    <property type="entry name" value="RhoGEF"/>
    <property type="match status" value="1"/>
</dbReference>
<feature type="compositionally biased region" description="Pro residues" evidence="3">
    <location>
        <begin position="770"/>
        <end position="779"/>
    </location>
</feature>
<feature type="compositionally biased region" description="Basic residues" evidence="3">
    <location>
        <begin position="515"/>
        <end position="526"/>
    </location>
</feature>
<dbReference type="CDD" id="cd00160">
    <property type="entry name" value="RhoGEF"/>
    <property type="match status" value="1"/>
</dbReference>
<dbReference type="OrthoDB" id="1716625at2759"/>
<dbReference type="EMBL" id="JANBUO010000716">
    <property type="protein sequence ID" value="KAJ2802048.1"/>
    <property type="molecule type" value="Genomic_DNA"/>
</dbReference>
<feature type="region of interest" description="Disordered" evidence="3">
    <location>
        <begin position="854"/>
        <end position="906"/>
    </location>
</feature>
<sequence>MVLLPAARTGSRGSQDSATGRPSIEVRMDGAGSSPAKARMLWREGFTPHEIESSAMNAKEVKRQEVIFEIIHTEADYVKDLRIMVEVLMEPLSSLRIVDAEQAELIFGNVAEILALHEEINAAFMERQRQQYPVVWDIADVLQPFVARLRVYARYICNQDKALALVEELRRTSNNFAVFWRERQQRPECRGLPMESFLALPFQRLLKYPLLLRTLLGATEGWSQQYANGTAVAEQVDAWIGRIQDARARMDSFACIEALAHAIPAVDWASVTAGEHRLAHAGAVRTTDPHRTQNGAALPPDRPATMWLFDKFAVIAAGPNTGVGPAFLPTPGATCALVLGPCQIVEVLELAQCRGTPAAYLHAVPYGATHAHKTSIVLRFASRADYTLWRSKLDEHVRRTLSEQPALSADVLADAIARAKIVDSGPAPQCIGAVRSPPSTGLPSVNPSVVDIPTISVRDVYVPFPAPRHRSKLRRGWDMLCSKTEDITGQGIKRQLRKYGGGGKRRATEVTPPPKAHHLLRAKPKRPPPPPISTPIIPPPVLDASPPQPPPALEIPLPQQQKQPQQPSLPDAAAPQPFAQSLPSPSFIHIPRSTVPSVANGGREAPARSIGFAAPLRRPLSRLAPAASTSHLRPQPIRAARRSEDSVADMVVSPLSVHHEQLLSSLEFGSATLACGGDLQSISARSSFTARTLAGMPPPGSASGAADADSDAELSASEASSIFPEHAAERSGSTLFSPQLSPRHSESQAQVLFGVPLQQQQQQPMRRTPAAPPKPLPIPPASRMSRAGFGSRKPAPVFELGSAKLTYGGSLPAQSGLKTWGTSAQDLPAAPANPTHCGPNFSEESHWLTMAHKPPARSWQHVDADGPPSANSAESFCIVSREPQPPVHQPRRLSSDRNHSRTHTFT</sequence>
<dbReference type="GO" id="GO:0035025">
    <property type="term" value="P:positive regulation of Rho protein signal transduction"/>
    <property type="evidence" value="ECO:0007669"/>
    <property type="project" value="TreeGrafter"/>
</dbReference>
<dbReference type="InterPro" id="IPR000219">
    <property type="entry name" value="DH_dom"/>
</dbReference>
<dbReference type="Proteomes" id="UP001140094">
    <property type="component" value="Unassembled WGS sequence"/>
</dbReference>
<feature type="region of interest" description="Disordered" evidence="3">
    <location>
        <begin position="1"/>
        <end position="32"/>
    </location>
</feature>
<evidence type="ECO:0000313" key="5">
    <source>
        <dbReference type="EMBL" id="KAJ2802048.1"/>
    </source>
</evidence>
<comment type="subcellular location">
    <subcellularLocation>
        <location evidence="1">Cytoplasm</location>
    </subcellularLocation>
</comment>
<dbReference type="InterPro" id="IPR035899">
    <property type="entry name" value="DBL_dom_sf"/>
</dbReference>
<feature type="compositionally biased region" description="Polar residues" evidence="3">
    <location>
        <begin position="11"/>
        <end position="20"/>
    </location>
</feature>
<feature type="region of interest" description="Disordered" evidence="3">
    <location>
        <begin position="492"/>
        <end position="593"/>
    </location>
</feature>
<feature type="region of interest" description="Disordered" evidence="3">
    <location>
        <begin position="691"/>
        <end position="779"/>
    </location>
</feature>
<feature type="compositionally biased region" description="Pro residues" evidence="3">
    <location>
        <begin position="527"/>
        <end position="553"/>
    </location>
</feature>
<keyword evidence="2" id="KW-0963">Cytoplasm</keyword>
<dbReference type="PANTHER" id="PTHR46006:SF6">
    <property type="entry name" value="INTERSECTIN-2 ISOFORM X1"/>
    <property type="match status" value="1"/>
</dbReference>
<dbReference type="InterPro" id="IPR051480">
    <property type="entry name" value="Endocytic_GEF_Adapter"/>
</dbReference>
<dbReference type="GO" id="GO:0005737">
    <property type="term" value="C:cytoplasm"/>
    <property type="evidence" value="ECO:0007669"/>
    <property type="project" value="UniProtKB-SubCell"/>
</dbReference>
<feature type="domain" description="DH" evidence="4">
    <location>
        <begin position="62"/>
        <end position="246"/>
    </location>
</feature>
<reference evidence="5" key="1">
    <citation type="submission" date="2022-07" db="EMBL/GenBank/DDBJ databases">
        <title>Phylogenomic reconstructions and comparative analyses of Kickxellomycotina fungi.</title>
        <authorList>
            <person name="Reynolds N.K."/>
            <person name="Stajich J.E."/>
            <person name="Barry K."/>
            <person name="Grigoriev I.V."/>
            <person name="Crous P."/>
            <person name="Smith M.E."/>
        </authorList>
    </citation>
    <scope>NUCLEOTIDE SEQUENCE</scope>
    <source>
        <strain evidence="5">NRRL 1565</strain>
    </source>
</reference>
<gene>
    <name evidence="5" type="ORF">H4R20_003429</name>
</gene>
<keyword evidence="6" id="KW-1185">Reference proteome</keyword>
<evidence type="ECO:0000256" key="3">
    <source>
        <dbReference type="SAM" id="MobiDB-lite"/>
    </source>
</evidence>
<proteinExistence type="predicted"/>
<dbReference type="PANTHER" id="PTHR46006">
    <property type="entry name" value="RHO GUANINE NUCLEOTIDE EXCHANGE FACTOR AT 64C, ISOFORM A"/>
    <property type="match status" value="1"/>
</dbReference>
<dbReference type="Gene3D" id="1.20.900.10">
    <property type="entry name" value="Dbl homology (DH) domain"/>
    <property type="match status" value="1"/>
</dbReference>
<evidence type="ECO:0000256" key="2">
    <source>
        <dbReference type="ARBA" id="ARBA00022490"/>
    </source>
</evidence>
<dbReference type="GO" id="GO:0005085">
    <property type="term" value="F:guanyl-nucleotide exchange factor activity"/>
    <property type="evidence" value="ECO:0007669"/>
    <property type="project" value="InterPro"/>
</dbReference>
<name>A0A9W8LSP0_9FUNG</name>
<evidence type="ECO:0000259" key="4">
    <source>
        <dbReference type="PROSITE" id="PS50010"/>
    </source>
</evidence>
<feature type="compositionally biased region" description="Low complexity" evidence="3">
    <location>
        <begin position="554"/>
        <end position="570"/>
    </location>
</feature>
<dbReference type="SUPFAM" id="SSF48065">
    <property type="entry name" value="DBL homology domain (DH-domain)"/>
    <property type="match status" value="1"/>
</dbReference>
<organism evidence="5 6">
    <name type="scientific">Coemansia guatemalensis</name>
    <dbReference type="NCBI Taxonomy" id="2761395"/>
    <lineage>
        <taxon>Eukaryota</taxon>
        <taxon>Fungi</taxon>
        <taxon>Fungi incertae sedis</taxon>
        <taxon>Zoopagomycota</taxon>
        <taxon>Kickxellomycotina</taxon>
        <taxon>Kickxellomycetes</taxon>
        <taxon>Kickxellales</taxon>
        <taxon>Kickxellaceae</taxon>
        <taxon>Coemansia</taxon>
    </lineage>
</organism>
<evidence type="ECO:0000313" key="6">
    <source>
        <dbReference type="Proteomes" id="UP001140094"/>
    </source>
</evidence>
<accession>A0A9W8LSP0</accession>
<comment type="caution">
    <text evidence="5">The sequence shown here is derived from an EMBL/GenBank/DDBJ whole genome shotgun (WGS) entry which is preliminary data.</text>
</comment>